<dbReference type="EMBL" id="SAYW01000001">
    <property type="protein sequence ID" value="RWU10942.1"/>
    <property type="molecule type" value="Genomic_DNA"/>
</dbReference>
<dbReference type="Proteomes" id="UP000284120">
    <property type="component" value="Unassembled WGS sequence"/>
</dbReference>
<dbReference type="NCBIfam" id="TIGR04056">
    <property type="entry name" value="OMP_RagA_SusC"/>
    <property type="match status" value="1"/>
</dbReference>
<dbReference type="InterPro" id="IPR008969">
    <property type="entry name" value="CarboxyPept-like_regulatory"/>
</dbReference>
<feature type="chain" id="PRO_5018558887" evidence="2">
    <location>
        <begin position="20"/>
        <end position="1019"/>
    </location>
</feature>
<comment type="caution">
    <text evidence="4">The sequence shown here is derived from an EMBL/GenBank/DDBJ whole genome shotgun (WGS) entry which is preliminary data.</text>
</comment>
<dbReference type="Gene3D" id="2.60.40.1120">
    <property type="entry name" value="Carboxypeptidase-like, regulatory domain"/>
    <property type="match status" value="1"/>
</dbReference>
<keyword evidence="1" id="KW-0813">Transport</keyword>
<keyword evidence="1" id="KW-0812">Transmembrane</keyword>
<comment type="subcellular location">
    <subcellularLocation>
        <location evidence="1">Cell outer membrane</location>
        <topology evidence="1">Multi-pass membrane protein</topology>
    </subcellularLocation>
</comment>
<keyword evidence="2" id="KW-0732">Signal</keyword>
<dbReference type="RefSeq" id="WP_113646426.1">
    <property type="nucleotide sequence ID" value="NZ_QMHN01000001.1"/>
</dbReference>
<protein>
    <submittedName>
        <fullName evidence="4">TonB-dependent receptor</fullName>
    </submittedName>
</protein>
<dbReference type="OrthoDB" id="9768177at2"/>
<dbReference type="FunFam" id="2.170.130.10:FF:000003">
    <property type="entry name" value="SusC/RagA family TonB-linked outer membrane protein"/>
    <property type="match status" value="1"/>
</dbReference>
<evidence type="ECO:0000256" key="1">
    <source>
        <dbReference type="PROSITE-ProRule" id="PRU01360"/>
    </source>
</evidence>
<keyword evidence="1" id="KW-0998">Cell outer membrane</keyword>
<dbReference type="InterPro" id="IPR023997">
    <property type="entry name" value="TonB-dep_OMP_SusC/RagA_CS"/>
</dbReference>
<dbReference type="GO" id="GO:0009279">
    <property type="term" value="C:cell outer membrane"/>
    <property type="evidence" value="ECO:0007669"/>
    <property type="project" value="UniProtKB-SubCell"/>
</dbReference>
<dbReference type="Gene3D" id="2.170.130.10">
    <property type="entry name" value="TonB-dependent receptor, plug domain"/>
    <property type="match status" value="1"/>
</dbReference>
<dbReference type="NCBIfam" id="TIGR04057">
    <property type="entry name" value="SusC_RagA_signa"/>
    <property type="match status" value="1"/>
</dbReference>
<feature type="domain" description="TonB-dependent receptor plug" evidence="3">
    <location>
        <begin position="113"/>
        <end position="221"/>
    </location>
</feature>
<evidence type="ECO:0000259" key="3">
    <source>
        <dbReference type="Pfam" id="PF07715"/>
    </source>
</evidence>
<dbReference type="SUPFAM" id="SSF56935">
    <property type="entry name" value="Porins"/>
    <property type="match status" value="1"/>
</dbReference>
<dbReference type="InterPro" id="IPR039426">
    <property type="entry name" value="TonB-dep_rcpt-like"/>
</dbReference>
<evidence type="ECO:0000313" key="5">
    <source>
        <dbReference type="Proteomes" id="UP000284120"/>
    </source>
</evidence>
<dbReference type="Pfam" id="PF07715">
    <property type="entry name" value="Plug"/>
    <property type="match status" value="1"/>
</dbReference>
<feature type="signal peptide" evidence="2">
    <location>
        <begin position="1"/>
        <end position="19"/>
    </location>
</feature>
<gene>
    <name evidence="4" type="ORF">DPV69_06325</name>
</gene>
<comment type="similarity">
    <text evidence="1">Belongs to the TonB-dependent receptor family.</text>
</comment>
<dbReference type="PROSITE" id="PS52016">
    <property type="entry name" value="TONB_DEPENDENT_REC_3"/>
    <property type="match status" value="1"/>
</dbReference>
<name>A0A3S4RU31_9SPHI</name>
<dbReference type="AlphaFoldDB" id="A0A3S4RU31"/>
<keyword evidence="5" id="KW-1185">Reference proteome</keyword>
<organism evidence="4 5">
    <name type="scientific">Pedobacter chitinilyticus</name>
    <dbReference type="NCBI Taxonomy" id="2233776"/>
    <lineage>
        <taxon>Bacteria</taxon>
        <taxon>Pseudomonadati</taxon>
        <taxon>Bacteroidota</taxon>
        <taxon>Sphingobacteriia</taxon>
        <taxon>Sphingobacteriales</taxon>
        <taxon>Sphingobacteriaceae</taxon>
        <taxon>Pedobacter</taxon>
    </lineage>
</organism>
<proteinExistence type="inferred from homology"/>
<dbReference type="Pfam" id="PF13715">
    <property type="entry name" value="CarbopepD_reg_2"/>
    <property type="match status" value="1"/>
</dbReference>
<sequence>MKRYLLTIYLLLLCGITWAQQQTVTGTVSDKNETLIGVSVIEKDLPSNGTQTDQNGKFKLTLKGSSKTIVFKYIGYLSKEVVVGNQSNVNVTLEVDAKGLEEVVVVAYGIQKKITNTGSTSAISGDDIRQTPAASLQNTLIGRVPGITTQQRSGQPGSDGAVLLIRGLSTTNGNGAPLIIVDDLEYFGNIAEIDPDQIETFTILKDAATTAVYGIKGANGVVVITTKRGKSGKAQITFRTENSIQTPTYMPEYLDSYRAAVLVNQALVNDEQAPRFSQTDLDHFKNGTDPYGHPNVNWTEELLRKYSVQSRNNINIQGGVDKAKYYLSAGYLFQNGLIKDFSKLSGMDNNYYYKRYNFRSNLDLQPTKTLNLSLDLSGTFAERNSPTNGGRNNRNNIFFELSDANQLPPYAYSIYNPDGSFGVNSNILNNNVVGRLTYYGYNRQFTNDITANFRASQNLSFVTKGLSAKGVVGFNGQYGFNRNMNRGTGNDFPSYYYNPTNDTYTISNPNFYRIALPNLSYSATDSYKRLNWQASINYDRTFSSHHVYALALYNTQNNVTNANEPSGFRGYTFRAGYDYKQKYLIELNAGYNGSSAFVSDKRYAWFPAISLGWNVAEESFFKDNIKFIDLFKIRGSFGKTGSDDIGNFAYTYLPTYVNGGSYSIGENHTGITGIREGLLAQNPTWETEEQANIGVDINMFKGKLKIVADLFDRYRYNILTSRTLSNIAGITPSQLPPSNINRVSNRGFETQITYLGNINKFSFNISGNISVSKNKILFMDEATPPYDYQRLTGKPMGSILGYNFLGFYTQEEIDNPAVPKPTTGITRAGDLKYSDLNGDGVVNVDDRMVLALPNLPNTIMGLTIGLNYGNFAFTITAQSALNFARRSAAEAIRPGLNNFREIHEQAWTPQNSVNPSFPRLSLAGSNLNDPAAHPSNYWFRNSDYLRIKTAEFSYSLPKEFVNKIGLQVARIYVNGYNLVTWGLKEKNIYNTDPENTSGNDGAGFYPQTKVYNLGLQISF</sequence>
<evidence type="ECO:0000256" key="2">
    <source>
        <dbReference type="SAM" id="SignalP"/>
    </source>
</evidence>
<keyword evidence="4" id="KW-0675">Receptor</keyword>
<dbReference type="InterPro" id="IPR012910">
    <property type="entry name" value="Plug_dom"/>
</dbReference>
<dbReference type="InterPro" id="IPR037066">
    <property type="entry name" value="Plug_dom_sf"/>
</dbReference>
<reference evidence="4 5" key="1">
    <citation type="submission" date="2018-06" db="EMBL/GenBank/DDBJ databases">
        <title>Pedobacter endophyticus sp. nov., an endophytic bacterium isolated from a leaf of Triticum aestivum.</title>
        <authorList>
            <person name="Zhang L."/>
        </authorList>
    </citation>
    <scope>NUCLEOTIDE SEQUENCE [LARGE SCALE GENOMIC DNA]</scope>
    <source>
        <strain evidence="4 5">CM134L-2</strain>
    </source>
</reference>
<dbReference type="InterPro" id="IPR023996">
    <property type="entry name" value="TonB-dep_OMP_SusC/RagA"/>
</dbReference>
<dbReference type="SUPFAM" id="SSF49464">
    <property type="entry name" value="Carboxypeptidase regulatory domain-like"/>
    <property type="match status" value="1"/>
</dbReference>
<accession>A0A3S4RU31</accession>
<keyword evidence="1" id="KW-0472">Membrane</keyword>
<evidence type="ECO:0000313" key="4">
    <source>
        <dbReference type="EMBL" id="RWU10942.1"/>
    </source>
</evidence>
<keyword evidence="1" id="KW-1134">Transmembrane beta strand</keyword>